<sequence>MSDKAQLIVDGKTYEFPTTQGTEQEKAIDINSLRDSTGYITIDSGYKNTGATKSAITFLDGEEGILRYRGYSIEELAEKATFLEVAYLLIYGELPTQSQYENFEHEIRTHTLVNEDMRKIFEGFPVNAHPMGVLSSLVSAMSAFYPDSYDDKAPDSTETHIIRLMAKLPTIATWSFKKSQGHPVNYPKNDLDYCSNFLHMMFALPVEDYKVDPVVSKALNKLLILHADHEQNCSTSTVRLVGSSKANIYSSISAGICALWGPLHGGANQEVIEMLEDIKADGGDVAKYVDMAKNAKTSGFRLFGFGHRVYKNFDPRAKIIKKAADDVLAKLGVNDPVLEIAKGLEEAALHDEYFVSRRLYPNVDFYSGIIYRALGIPTNMFTVMFALGRLPGWIAQWKEMRENKEPIGRPRQIYTGATLRSFVPMNER</sequence>
<keyword evidence="11" id="KW-0012">Acyltransferase</keyword>
<feature type="active site" evidence="8">
    <location>
        <position position="307"/>
    </location>
</feature>
<name>A0A369I4S9_9BACT</name>
<dbReference type="PANTHER" id="PTHR42871:SF1">
    <property type="entry name" value="CITRATE SYNTHASE"/>
    <property type="match status" value="1"/>
</dbReference>
<dbReference type="GO" id="GO:0005737">
    <property type="term" value="C:cytoplasm"/>
    <property type="evidence" value="ECO:0007669"/>
    <property type="project" value="InterPro"/>
</dbReference>
<evidence type="ECO:0000256" key="1">
    <source>
        <dbReference type="ARBA" id="ARBA00004751"/>
    </source>
</evidence>
<dbReference type="InterPro" id="IPR010953">
    <property type="entry name" value="Citrate_synthase_typ-I"/>
</dbReference>
<dbReference type="InterPro" id="IPR024176">
    <property type="entry name" value="Citrate_synthase_bac-typ"/>
</dbReference>
<evidence type="ECO:0000313" key="11">
    <source>
        <dbReference type="EMBL" id="RDB03507.1"/>
    </source>
</evidence>
<dbReference type="SUPFAM" id="SSF48256">
    <property type="entry name" value="Citrate synthase"/>
    <property type="match status" value="1"/>
</dbReference>
<evidence type="ECO:0000256" key="7">
    <source>
        <dbReference type="PIRNR" id="PIRNR001369"/>
    </source>
</evidence>
<dbReference type="EMBL" id="QPIW01000026">
    <property type="protein sequence ID" value="RDB03507.1"/>
    <property type="molecule type" value="Genomic_DNA"/>
</dbReference>
<evidence type="ECO:0000256" key="10">
    <source>
        <dbReference type="RuleBase" id="RU003406"/>
    </source>
</evidence>
<dbReference type="PIRSF" id="PIRSF001369">
    <property type="entry name" value="Citrate_synth"/>
    <property type="match status" value="1"/>
</dbReference>
<dbReference type="AlphaFoldDB" id="A0A369I4S9"/>
<dbReference type="InterPro" id="IPR016142">
    <property type="entry name" value="Citrate_synth-like_lrg_a-sub"/>
</dbReference>
<comment type="similarity">
    <text evidence="2 7 10">Belongs to the citrate synthase family.</text>
</comment>
<dbReference type="Proteomes" id="UP000253141">
    <property type="component" value="Unassembled WGS sequence"/>
</dbReference>
<dbReference type="InterPro" id="IPR036969">
    <property type="entry name" value="Citrate_synthase_sf"/>
</dbReference>
<dbReference type="FunFam" id="1.10.230.10:FF:000002">
    <property type="entry name" value="Citrate synthase"/>
    <property type="match status" value="1"/>
</dbReference>
<dbReference type="RefSeq" id="WP_114463495.1">
    <property type="nucleotide sequence ID" value="NZ_QPIW01000026.1"/>
</dbReference>
<evidence type="ECO:0000256" key="5">
    <source>
        <dbReference type="ARBA" id="ARBA00049288"/>
    </source>
</evidence>
<organism evidence="11 12">
    <name type="scientific">Runella aurantiaca</name>
    <dbReference type="NCBI Taxonomy" id="2282308"/>
    <lineage>
        <taxon>Bacteria</taxon>
        <taxon>Pseudomonadati</taxon>
        <taxon>Bacteroidota</taxon>
        <taxon>Cytophagia</taxon>
        <taxon>Cytophagales</taxon>
        <taxon>Spirosomataceae</taxon>
        <taxon>Runella</taxon>
    </lineage>
</organism>
<evidence type="ECO:0000256" key="2">
    <source>
        <dbReference type="ARBA" id="ARBA00010566"/>
    </source>
</evidence>
<evidence type="ECO:0000256" key="6">
    <source>
        <dbReference type="NCBIfam" id="TIGR01798"/>
    </source>
</evidence>
<dbReference type="NCBIfam" id="NF004126">
    <property type="entry name" value="PRK05614.1"/>
    <property type="match status" value="1"/>
</dbReference>
<keyword evidence="12" id="KW-1185">Reference proteome</keyword>
<dbReference type="Gene3D" id="1.10.580.10">
    <property type="entry name" value="Citrate Synthase, domain 1"/>
    <property type="match status" value="1"/>
</dbReference>
<evidence type="ECO:0000256" key="3">
    <source>
        <dbReference type="ARBA" id="ARBA00022532"/>
    </source>
</evidence>
<dbReference type="UniPathway" id="UPA00223">
    <property type="reaction ID" value="UER00717"/>
</dbReference>
<evidence type="ECO:0000256" key="9">
    <source>
        <dbReference type="RuleBase" id="RU003370"/>
    </source>
</evidence>
<dbReference type="PANTHER" id="PTHR42871">
    <property type="entry name" value="CITRATE SYNTHASE"/>
    <property type="match status" value="1"/>
</dbReference>
<protein>
    <recommendedName>
        <fullName evidence="6 7">Citrate synthase</fullName>
    </recommendedName>
</protein>
<gene>
    <name evidence="11" type="ORF">DVG78_23645</name>
</gene>
<dbReference type="NCBIfam" id="TIGR01798">
    <property type="entry name" value="cit_synth_I"/>
    <property type="match status" value="1"/>
</dbReference>
<dbReference type="Pfam" id="PF00285">
    <property type="entry name" value="Citrate_synt"/>
    <property type="match status" value="1"/>
</dbReference>
<feature type="active site" evidence="8">
    <location>
        <position position="364"/>
    </location>
</feature>
<dbReference type="OrthoDB" id="9800864at2"/>
<keyword evidence="4 7" id="KW-0808">Transferase</keyword>
<dbReference type="CDD" id="cd06114">
    <property type="entry name" value="EcCS_like"/>
    <property type="match status" value="1"/>
</dbReference>
<dbReference type="InterPro" id="IPR019810">
    <property type="entry name" value="Citrate_synthase_AS"/>
</dbReference>
<proteinExistence type="inferred from homology"/>
<evidence type="ECO:0000256" key="4">
    <source>
        <dbReference type="ARBA" id="ARBA00022679"/>
    </source>
</evidence>
<evidence type="ECO:0000313" key="12">
    <source>
        <dbReference type="Proteomes" id="UP000253141"/>
    </source>
</evidence>
<evidence type="ECO:0000256" key="8">
    <source>
        <dbReference type="PIRSR" id="PIRSR001369-1"/>
    </source>
</evidence>
<dbReference type="PRINTS" id="PR00143">
    <property type="entry name" value="CITRTSNTHASE"/>
</dbReference>
<dbReference type="InterPro" id="IPR016143">
    <property type="entry name" value="Citrate_synth-like_sm_a-sub"/>
</dbReference>
<dbReference type="GO" id="GO:0036440">
    <property type="term" value="F:citrate synthase activity"/>
    <property type="evidence" value="ECO:0007669"/>
    <property type="project" value="UniProtKB-EC"/>
</dbReference>
<dbReference type="InterPro" id="IPR002020">
    <property type="entry name" value="Citrate_synthase"/>
</dbReference>
<reference evidence="11 12" key="1">
    <citation type="submission" date="2018-07" db="EMBL/GenBank/DDBJ databases">
        <title>Genome analysis of Runella aurantiaca.</title>
        <authorList>
            <person name="Yang X."/>
        </authorList>
    </citation>
    <scope>NUCLEOTIDE SEQUENCE [LARGE SCALE GENOMIC DNA]</scope>
    <source>
        <strain evidence="11 12">YX9</strain>
    </source>
</reference>
<comment type="catalytic activity">
    <reaction evidence="5 9">
        <text>oxaloacetate + acetyl-CoA + H2O = citrate + CoA + H(+)</text>
        <dbReference type="Rhea" id="RHEA:16845"/>
        <dbReference type="ChEBI" id="CHEBI:15377"/>
        <dbReference type="ChEBI" id="CHEBI:15378"/>
        <dbReference type="ChEBI" id="CHEBI:16452"/>
        <dbReference type="ChEBI" id="CHEBI:16947"/>
        <dbReference type="ChEBI" id="CHEBI:57287"/>
        <dbReference type="ChEBI" id="CHEBI:57288"/>
        <dbReference type="EC" id="2.3.3.16"/>
    </reaction>
</comment>
<accession>A0A369I4S9</accession>
<dbReference type="Gene3D" id="1.10.230.10">
    <property type="entry name" value="Cytochrome P450-Terp, domain 2"/>
    <property type="match status" value="1"/>
</dbReference>
<comment type="pathway">
    <text evidence="1 9">Carbohydrate metabolism; tricarboxylic acid cycle; isocitrate from oxaloacetate: step 1/2.</text>
</comment>
<dbReference type="GO" id="GO:0006099">
    <property type="term" value="P:tricarboxylic acid cycle"/>
    <property type="evidence" value="ECO:0007669"/>
    <property type="project" value="UniProtKB-UniRule"/>
</dbReference>
<dbReference type="Gene3D" id="2.20.28.60">
    <property type="match status" value="1"/>
</dbReference>
<dbReference type="PROSITE" id="PS00480">
    <property type="entry name" value="CITRATE_SYNTHASE"/>
    <property type="match status" value="1"/>
</dbReference>
<keyword evidence="3 9" id="KW-0816">Tricarboxylic acid cycle</keyword>
<comment type="caution">
    <text evidence="11">The sequence shown here is derived from an EMBL/GenBank/DDBJ whole genome shotgun (WGS) entry which is preliminary data.</text>
</comment>